<dbReference type="EMBL" id="JACORU010000007">
    <property type="protein sequence ID" value="MBC5766606.1"/>
    <property type="molecule type" value="Genomic_DNA"/>
</dbReference>
<dbReference type="Proteomes" id="UP000596827">
    <property type="component" value="Unassembled WGS sequence"/>
</dbReference>
<dbReference type="Pfam" id="PF12705">
    <property type="entry name" value="PDDEXK_1"/>
    <property type="match status" value="1"/>
</dbReference>
<gene>
    <name evidence="2" type="ORF">H8R02_19210</name>
</gene>
<dbReference type="InterPro" id="IPR011604">
    <property type="entry name" value="PDDEXK-like_dom_sf"/>
</dbReference>
<reference evidence="2" key="1">
    <citation type="submission" date="2020-08" db="EMBL/GenBank/DDBJ databases">
        <title>Ramlibacter sp. GTP1 16S ribosomal RNA gene genome sequencing and assembly.</title>
        <authorList>
            <person name="Kang M."/>
        </authorList>
    </citation>
    <scope>NUCLEOTIDE SEQUENCE</scope>
    <source>
        <strain evidence="2">GTP1</strain>
    </source>
</reference>
<dbReference type="AlphaFoldDB" id="A0A923MAD4"/>
<name>A0A923MAD4_9BURK</name>
<keyword evidence="3" id="KW-1185">Reference proteome</keyword>
<dbReference type="InterPro" id="IPR038726">
    <property type="entry name" value="PDDEXK_AddAB-type"/>
</dbReference>
<sequence>MDAIAQTHQRLALLIADRRAHAARTVVVLPFAQLIAVARREWSRVRPTGFAPRFETLRNWAGAGAFEPGELDFAFDRGRDLLTARSLLGSAGLEARAEALAPMLVDTAQQLAGLAAAVLPGRRAAWAAQARAAVLQDLAGQPLQLEAAVAHVAIEWVAASAYETDALLAPGALDEVDLLVVLQGVQPEPLLETLLDVAGDKGVAWPLAVAAPRGRVALHPARDAAEEAERAAACVLRHVAEGRVPVALAATDRVLTRRIAALLAPAGLRMRDEQGWKLSTTRSAASVMALLRSAAWDAATDDVLDWLKHAPAVAPGTVLGLERRVRRAGVREWRSLREDDCGESAALRELLVRVSGWRESMSSGRPLAQWLSALREVLQATGQLAKLRIDDAGMQVLDALRLGAAAEDDLARLSQAGRRLSAGEFRSWVDEVLEAESFRPPAAPDAQVVVLPFTQTLGRPFAALVLPGCDERRLPASPDPAGAWTPQQRRALGLPSREKIEAAQRAAWEQALQVPHVDVLWRQSDERGEPLLASPLVQLLRLEGAEDAGDARELRNVDPAPVARPQPQATVLPVDTISASAYEDLRRCPYRFFAIRQLGLKEAEELDTEVDKRDFGNWVHKVLRRFHEQLRDAGEPADGRAALLDRVAADELSRLRVEEGEFLPFQAGWPGVRDAYLAWLAKHEAKGARFVEAESEHRVALGDVALFGYIDRIDALPQGRLVIDYKTEGETATKDRMKDPIEDTQLAFYAALLDADDLSAAYLNVGERGRITEVAHPSIAGARELLREGIATELARIASGAALPALGEGAACEFCGARGLCRKDSWS</sequence>
<feature type="domain" description="PD-(D/E)XK endonuclease-like" evidence="1">
    <location>
        <begin position="576"/>
        <end position="822"/>
    </location>
</feature>
<dbReference type="RefSeq" id="WP_187083094.1">
    <property type="nucleotide sequence ID" value="NZ_JACORU010000007.1"/>
</dbReference>
<proteinExistence type="predicted"/>
<dbReference type="InterPro" id="IPR027417">
    <property type="entry name" value="P-loop_NTPase"/>
</dbReference>
<comment type="caution">
    <text evidence="2">The sequence shown here is derived from an EMBL/GenBank/DDBJ whole genome shotgun (WGS) entry which is preliminary data.</text>
</comment>
<evidence type="ECO:0000259" key="1">
    <source>
        <dbReference type="Pfam" id="PF12705"/>
    </source>
</evidence>
<protein>
    <submittedName>
        <fullName evidence="2">PD-(D/E)XK nuclease family protein</fullName>
    </submittedName>
</protein>
<organism evidence="2 3">
    <name type="scientific">Ramlibacter albus</name>
    <dbReference type="NCBI Taxonomy" id="2079448"/>
    <lineage>
        <taxon>Bacteria</taxon>
        <taxon>Pseudomonadati</taxon>
        <taxon>Pseudomonadota</taxon>
        <taxon>Betaproteobacteria</taxon>
        <taxon>Burkholderiales</taxon>
        <taxon>Comamonadaceae</taxon>
        <taxon>Ramlibacter</taxon>
    </lineage>
</organism>
<dbReference type="SUPFAM" id="SSF52540">
    <property type="entry name" value="P-loop containing nucleoside triphosphate hydrolases"/>
    <property type="match status" value="1"/>
</dbReference>
<evidence type="ECO:0000313" key="2">
    <source>
        <dbReference type="EMBL" id="MBC5766606.1"/>
    </source>
</evidence>
<dbReference type="Gene3D" id="3.90.320.10">
    <property type="match status" value="1"/>
</dbReference>
<evidence type="ECO:0000313" key="3">
    <source>
        <dbReference type="Proteomes" id="UP000596827"/>
    </source>
</evidence>
<accession>A0A923MAD4</accession>